<evidence type="ECO:0000313" key="3">
    <source>
        <dbReference type="EMBL" id="KAF2125940.1"/>
    </source>
</evidence>
<feature type="region of interest" description="Disordered" evidence="1">
    <location>
        <begin position="1003"/>
        <end position="1173"/>
    </location>
</feature>
<evidence type="ECO:0000313" key="4">
    <source>
        <dbReference type="Proteomes" id="UP000799771"/>
    </source>
</evidence>
<dbReference type="AlphaFoldDB" id="A0A6A6A2B1"/>
<feature type="compositionally biased region" description="Basic and acidic residues" evidence="1">
    <location>
        <begin position="274"/>
        <end position="298"/>
    </location>
</feature>
<feature type="region of interest" description="Disordered" evidence="1">
    <location>
        <begin position="274"/>
        <end position="304"/>
    </location>
</feature>
<dbReference type="OrthoDB" id="5215300at2759"/>
<feature type="compositionally biased region" description="Acidic residues" evidence="1">
    <location>
        <begin position="1031"/>
        <end position="1040"/>
    </location>
</feature>
<feature type="region of interest" description="Disordered" evidence="1">
    <location>
        <begin position="109"/>
        <end position="130"/>
    </location>
</feature>
<evidence type="ECO:0000259" key="2">
    <source>
        <dbReference type="Pfam" id="PF08457"/>
    </source>
</evidence>
<proteinExistence type="predicted"/>
<gene>
    <name evidence="3" type="ORF">P153DRAFT_348196</name>
</gene>
<dbReference type="GeneID" id="54406628"/>
<feature type="domain" description="Sfi1 spindle body" evidence="2">
    <location>
        <begin position="376"/>
        <end position="943"/>
    </location>
</feature>
<feature type="compositionally biased region" description="Basic and acidic residues" evidence="1">
    <location>
        <begin position="1085"/>
        <end position="1097"/>
    </location>
</feature>
<dbReference type="InterPro" id="IPR013665">
    <property type="entry name" value="Sfi1_dom"/>
</dbReference>
<protein>
    <submittedName>
        <fullName evidence="3">Sfi1-domain-containing protein</fullName>
    </submittedName>
</protein>
<accession>A0A6A6A2B1</accession>
<keyword evidence="4" id="KW-1185">Reference proteome</keyword>
<feature type="compositionally biased region" description="Acidic residues" evidence="1">
    <location>
        <begin position="952"/>
        <end position="975"/>
    </location>
</feature>
<feature type="compositionally biased region" description="Polar residues" evidence="1">
    <location>
        <begin position="1100"/>
        <end position="1111"/>
    </location>
</feature>
<dbReference type="RefSeq" id="XP_033520332.1">
    <property type="nucleotide sequence ID" value="XM_033666196.1"/>
</dbReference>
<dbReference type="EMBL" id="ML977515">
    <property type="protein sequence ID" value="KAF2125940.1"/>
    <property type="molecule type" value="Genomic_DNA"/>
</dbReference>
<reference evidence="3" key="1">
    <citation type="journal article" date="2020" name="Stud. Mycol.">
        <title>101 Dothideomycetes genomes: a test case for predicting lifestyles and emergence of pathogens.</title>
        <authorList>
            <person name="Haridas S."/>
            <person name="Albert R."/>
            <person name="Binder M."/>
            <person name="Bloem J."/>
            <person name="Labutti K."/>
            <person name="Salamov A."/>
            <person name="Andreopoulos B."/>
            <person name="Baker S."/>
            <person name="Barry K."/>
            <person name="Bills G."/>
            <person name="Bluhm B."/>
            <person name="Cannon C."/>
            <person name="Castanera R."/>
            <person name="Culley D."/>
            <person name="Daum C."/>
            <person name="Ezra D."/>
            <person name="Gonzalez J."/>
            <person name="Henrissat B."/>
            <person name="Kuo A."/>
            <person name="Liang C."/>
            <person name="Lipzen A."/>
            <person name="Lutzoni F."/>
            <person name="Magnuson J."/>
            <person name="Mondo S."/>
            <person name="Nolan M."/>
            <person name="Ohm R."/>
            <person name="Pangilinan J."/>
            <person name="Park H.-J."/>
            <person name="Ramirez L."/>
            <person name="Alfaro M."/>
            <person name="Sun H."/>
            <person name="Tritt A."/>
            <person name="Yoshinaga Y."/>
            <person name="Zwiers L.-H."/>
            <person name="Turgeon B."/>
            <person name="Goodwin S."/>
            <person name="Spatafora J."/>
            <person name="Crous P."/>
            <person name="Grigoriev I."/>
        </authorList>
    </citation>
    <scope>NUCLEOTIDE SEQUENCE</scope>
    <source>
        <strain evidence="3">CBS 119687</strain>
    </source>
</reference>
<feature type="region of interest" description="Disordered" evidence="1">
    <location>
        <begin position="150"/>
        <end position="255"/>
    </location>
</feature>
<sequence length="1173" mass="134961">MPASMSAHSYAAPGLGKDELTDDVIETLYDIVRRAQASSDSTSRALFTAYEEVLAELGLRPSDDALLHRFLFRMQSQPRKEEGLVQRFRRVLSELGIDVEVDEDGEGIEVTTGLGGTTRHGGPVVLNGRPRYERRGSFDSFFDGTADKVAGLEEGETRPRTRRGSHDVPATNGYGVRRAQSDTETHSYQQARLPVRNGVNGVNGYQHHRAGSGQYRRASVSSRGSLRIRRDGPVTAAQAQDNDGDDSEYTDRTTSLDLSRVQVPGVNAPIPDYREESSHYDHHDHHDHYDHHAPEPHHYQQYVPEPYRPSDTRLMDDAETFEHQRLHRVTRGCIHKWRTSTREQIGKYREDERLAIAFDRSILLKQSFEQLRDTARMRRAARETDRFFDRLETRADKARNLFLLTKAFTHWASSAEDQVQRTSVARRHILRTRFFNGWREITAVNELKIQHFVLGKFLRVWRARADAVRENSHNAVLVYEQNLVHRLYKEWFFKFCAVAAPAWHNARVKTTMFRKWSEIVRVLRERETWAADRRERTVMTKALQGWRQKTVAVQALAPKADGFRQASLLSTALRSIQKQTQLAPLRRQLQDRVDGRILRTVFQDWRHRAQLSRQARNVDHMRILRNAYTAWNDQLRIQALQQRINDRIIIECLYKWTLASRVSLFQRVHDRQIKESAFLAWVTKTNQRANTLDAAERRFAQFKRAQLMRTCLKKMEVITAEKRAEQFAVAAQYQQKLKQRIFETLKERLEHFQQLNKWAGDAQFYVVSKRALRTWSDATQHKRRERRRDAYAQVRRTVKTNLVRRVFDVWRGKADTIAVQNQQADVLRQTRDAYTSRTLLHAWHDKTITIHQLDTQASNLHTFKLSSRCLHTWTHRLATLQTMHTQAHALRQESTELAASGALKKLGWRLWNVRRQEENARALYERNFEKHVKAMLRFWLEQTLARRPVVQEGDEGSEAGFEDDDDNGGFGEDGDETRRLEAWTAFDENALGLNNALDLELSLTPHRQPPTSTARPPQTSTPYPRPPSPIDEQDEDDAFDDPSAFWSGTPLPPTSSRKIVQQPPPTASKPGYLKTPSKRSVARAKRPELPMSPEKRPVVANQNLKPSQLGSMSAPPARAVFEQGTAGRAGVTSFERRLRDGGFGGTPSAMRGRGRAKGRALGRVGFGDVSEIG</sequence>
<feature type="region of interest" description="Disordered" evidence="1">
    <location>
        <begin position="949"/>
        <end position="975"/>
    </location>
</feature>
<evidence type="ECO:0000256" key="1">
    <source>
        <dbReference type="SAM" id="MobiDB-lite"/>
    </source>
</evidence>
<organism evidence="3 4">
    <name type="scientific">Dothidotthia symphoricarpi CBS 119687</name>
    <dbReference type="NCBI Taxonomy" id="1392245"/>
    <lineage>
        <taxon>Eukaryota</taxon>
        <taxon>Fungi</taxon>
        <taxon>Dikarya</taxon>
        <taxon>Ascomycota</taxon>
        <taxon>Pezizomycotina</taxon>
        <taxon>Dothideomycetes</taxon>
        <taxon>Pleosporomycetidae</taxon>
        <taxon>Pleosporales</taxon>
        <taxon>Dothidotthiaceae</taxon>
        <taxon>Dothidotthia</taxon>
    </lineage>
</organism>
<dbReference type="Proteomes" id="UP000799771">
    <property type="component" value="Unassembled WGS sequence"/>
</dbReference>
<name>A0A6A6A2B1_9PLEO</name>
<dbReference type="Pfam" id="PF08457">
    <property type="entry name" value="Sfi1"/>
    <property type="match status" value="1"/>
</dbReference>